<sequence>MILKHPACPRDGPTPYDAELNDMPAQAQARGEFLHARSDALKAAAGDGYHLSWLGTVPKHRGRGMAGALVRLALERAKADGSPLRLSTNSAENVEYYTRFGFTIAGYDEWETDGNRFTWWVMIA</sequence>
<dbReference type="PROSITE" id="PS51186">
    <property type="entry name" value="GNAT"/>
    <property type="match status" value="1"/>
</dbReference>
<dbReference type="InterPro" id="IPR052523">
    <property type="entry name" value="Trichothecene_AcTrans"/>
</dbReference>
<dbReference type="KEGG" id="ccac:CcaHIS019_0510000"/>
<reference evidence="2" key="1">
    <citation type="journal article" date="2023" name="BMC Genomics">
        <title>Chromosome-level genome assemblies of Cutaneotrichosporon spp. (Trichosporonales, Basidiomycota) reveal imbalanced evolution between nucleotide sequences and chromosome synteny.</title>
        <authorList>
            <person name="Kobayashi Y."/>
            <person name="Kayamori A."/>
            <person name="Aoki K."/>
            <person name="Shiwa Y."/>
            <person name="Matsutani M."/>
            <person name="Fujita N."/>
            <person name="Sugita T."/>
            <person name="Iwasaki W."/>
            <person name="Tanaka N."/>
            <person name="Takashima M."/>
        </authorList>
    </citation>
    <scope>NUCLEOTIDE SEQUENCE</scope>
    <source>
        <strain evidence="2">HIS019</strain>
    </source>
</reference>
<dbReference type="Gene3D" id="3.40.630.30">
    <property type="match status" value="1"/>
</dbReference>
<dbReference type="GO" id="GO:0016747">
    <property type="term" value="F:acyltransferase activity, transferring groups other than amino-acyl groups"/>
    <property type="evidence" value="ECO:0007669"/>
    <property type="project" value="InterPro"/>
</dbReference>
<accession>A0AA48L7H0</accession>
<dbReference type="EMBL" id="AP028216">
    <property type="protein sequence ID" value="BEI93372.1"/>
    <property type="molecule type" value="Genomic_DNA"/>
</dbReference>
<dbReference type="InterPro" id="IPR016181">
    <property type="entry name" value="Acyl_CoA_acyltransferase"/>
</dbReference>
<dbReference type="CDD" id="cd04301">
    <property type="entry name" value="NAT_SF"/>
    <property type="match status" value="1"/>
</dbReference>
<evidence type="ECO:0000313" key="2">
    <source>
        <dbReference type="EMBL" id="BEI93372.1"/>
    </source>
</evidence>
<dbReference type="InterPro" id="IPR000182">
    <property type="entry name" value="GNAT_dom"/>
</dbReference>
<dbReference type="RefSeq" id="XP_060458637.1">
    <property type="nucleotide sequence ID" value="XM_060602221.1"/>
</dbReference>
<dbReference type="GeneID" id="85497242"/>
<dbReference type="SUPFAM" id="SSF55729">
    <property type="entry name" value="Acyl-CoA N-acyltransferases (Nat)"/>
    <property type="match status" value="1"/>
</dbReference>
<dbReference type="PANTHER" id="PTHR42791:SF1">
    <property type="entry name" value="N-ACETYLTRANSFERASE DOMAIN-CONTAINING PROTEIN"/>
    <property type="match status" value="1"/>
</dbReference>
<evidence type="ECO:0000259" key="1">
    <source>
        <dbReference type="PROSITE" id="PS51186"/>
    </source>
</evidence>
<organism evidence="2 3">
    <name type="scientific">Cutaneotrichosporon cavernicola</name>
    <dbReference type="NCBI Taxonomy" id="279322"/>
    <lineage>
        <taxon>Eukaryota</taxon>
        <taxon>Fungi</taxon>
        <taxon>Dikarya</taxon>
        <taxon>Basidiomycota</taxon>
        <taxon>Agaricomycotina</taxon>
        <taxon>Tremellomycetes</taxon>
        <taxon>Trichosporonales</taxon>
        <taxon>Trichosporonaceae</taxon>
        <taxon>Cutaneotrichosporon</taxon>
    </lineage>
</organism>
<dbReference type="PANTHER" id="PTHR42791">
    <property type="entry name" value="GNAT FAMILY ACETYLTRANSFERASE"/>
    <property type="match status" value="1"/>
</dbReference>
<feature type="domain" description="N-acetyltransferase" evidence="1">
    <location>
        <begin position="1"/>
        <end position="124"/>
    </location>
</feature>
<keyword evidence="3" id="KW-1185">Reference proteome</keyword>
<gene>
    <name evidence="2" type="ORF">CcaverHIS019_0510000</name>
</gene>
<evidence type="ECO:0000313" key="3">
    <source>
        <dbReference type="Proteomes" id="UP001233271"/>
    </source>
</evidence>
<proteinExistence type="predicted"/>
<dbReference type="Proteomes" id="UP001233271">
    <property type="component" value="Chromosome 5"/>
</dbReference>
<protein>
    <recommendedName>
        <fullName evidence="1">N-acetyltransferase domain-containing protein</fullName>
    </recommendedName>
</protein>
<dbReference type="Pfam" id="PF13527">
    <property type="entry name" value="Acetyltransf_9"/>
    <property type="match status" value="1"/>
</dbReference>
<dbReference type="AlphaFoldDB" id="A0AA48L7H0"/>
<name>A0AA48L7H0_9TREE</name>